<feature type="compositionally biased region" description="Polar residues" evidence="1">
    <location>
        <begin position="28"/>
        <end position="39"/>
    </location>
</feature>
<sequence>MSSAFKPYKKPDSAPTVPSQFTAAREQLASQGFTSTNPTNREKGLAALGVRPKSPSLGFGRKRRKTRKGGRKSRKSTKKSRRS</sequence>
<organism evidence="2">
    <name type="scientific">viral metagenome</name>
    <dbReference type="NCBI Taxonomy" id="1070528"/>
    <lineage>
        <taxon>unclassified sequences</taxon>
        <taxon>metagenomes</taxon>
        <taxon>organismal metagenomes</taxon>
    </lineage>
</organism>
<accession>A0A6C0J2J3</accession>
<proteinExistence type="predicted"/>
<feature type="region of interest" description="Disordered" evidence="1">
    <location>
        <begin position="28"/>
        <end position="83"/>
    </location>
</feature>
<evidence type="ECO:0000256" key="1">
    <source>
        <dbReference type="SAM" id="MobiDB-lite"/>
    </source>
</evidence>
<protein>
    <submittedName>
        <fullName evidence="2">Uncharacterized protein</fullName>
    </submittedName>
</protein>
<name>A0A6C0J2J3_9ZZZZ</name>
<dbReference type="AlphaFoldDB" id="A0A6C0J2J3"/>
<dbReference type="EMBL" id="MN740318">
    <property type="protein sequence ID" value="QHT99894.1"/>
    <property type="molecule type" value="Genomic_DNA"/>
</dbReference>
<evidence type="ECO:0000313" key="2">
    <source>
        <dbReference type="EMBL" id="QHT99894.1"/>
    </source>
</evidence>
<feature type="compositionally biased region" description="Basic residues" evidence="1">
    <location>
        <begin position="60"/>
        <end position="83"/>
    </location>
</feature>
<reference evidence="2" key="1">
    <citation type="journal article" date="2020" name="Nature">
        <title>Giant virus diversity and host interactions through global metagenomics.</title>
        <authorList>
            <person name="Schulz F."/>
            <person name="Roux S."/>
            <person name="Paez-Espino D."/>
            <person name="Jungbluth S."/>
            <person name="Walsh D.A."/>
            <person name="Denef V.J."/>
            <person name="McMahon K.D."/>
            <person name="Konstantinidis K.T."/>
            <person name="Eloe-Fadrosh E.A."/>
            <person name="Kyrpides N.C."/>
            <person name="Woyke T."/>
        </authorList>
    </citation>
    <scope>NUCLEOTIDE SEQUENCE</scope>
    <source>
        <strain evidence="2">GVMAG-M-3300025778-1</strain>
    </source>
</reference>